<accession>A0ABW5BV21</accession>
<dbReference type="InterPro" id="IPR000073">
    <property type="entry name" value="AB_hydrolase_1"/>
</dbReference>
<proteinExistence type="predicted"/>
<organism evidence="2 3">
    <name type="scientific">Metabacillus endolithicus</name>
    <dbReference type="NCBI Taxonomy" id="1535204"/>
    <lineage>
        <taxon>Bacteria</taxon>
        <taxon>Bacillati</taxon>
        <taxon>Bacillota</taxon>
        <taxon>Bacilli</taxon>
        <taxon>Bacillales</taxon>
        <taxon>Bacillaceae</taxon>
        <taxon>Metabacillus</taxon>
    </lineage>
</organism>
<dbReference type="Pfam" id="PF12697">
    <property type="entry name" value="Abhydrolase_6"/>
    <property type="match status" value="1"/>
</dbReference>
<keyword evidence="3" id="KW-1185">Reference proteome</keyword>
<dbReference type="EMBL" id="JBHUIK010000001">
    <property type="protein sequence ID" value="MFD2212616.1"/>
    <property type="molecule type" value="Genomic_DNA"/>
</dbReference>
<gene>
    <name evidence="2" type="ORF">ACFSKK_02690</name>
</gene>
<evidence type="ECO:0000313" key="2">
    <source>
        <dbReference type="EMBL" id="MFD2212616.1"/>
    </source>
</evidence>
<evidence type="ECO:0000313" key="3">
    <source>
        <dbReference type="Proteomes" id="UP001597318"/>
    </source>
</evidence>
<dbReference type="Gene3D" id="3.40.50.1820">
    <property type="entry name" value="alpha/beta hydrolase"/>
    <property type="match status" value="1"/>
</dbReference>
<keyword evidence="2" id="KW-0378">Hydrolase</keyword>
<dbReference type="InterPro" id="IPR045889">
    <property type="entry name" value="MES/HNL"/>
</dbReference>
<evidence type="ECO:0000259" key="1">
    <source>
        <dbReference type="Pfam" id="PF12697"/>
    </source>
</evidence>
<feature type="domain" description="AB hydrolase-1" evidence="1">
    <location>
        <begin position="5"/>
        <end position="225"/>
    </location>
</feature>
<dbReference type="PANTHER" id="PTHR10992">
    <property type="entry name" value="METHYLESTERASE FAMILY MEMBER"/>
    <property type="match status" value="1"/>
</dbReference>
<sequence>MSTFILVHGAFSGAWCWKKVIPLLELHGHRVLAVDLPSHGEDLTPVSTVTLEHYTNHLQRVIENEPSDVIVVGHSLGGLVISQTAERIPTKIKSLVYIAALLPENGQSFLQMNEKNAQALPLPITMSEDQTHFKLDVSSIRDNFYGESSEEDVRYAKSKHGDQPLAPFVTPVMLSDENYGSIKRYYIETLKDHSLSISFQREMTKQVPCEKVFTLDTDHSPFFSDVTNLVSILNELG</sequence>
<name>A0ABW5BV21_9BACI</name>
<dbReference type="Proteomes" id="UP001597318">
    <property type="component" value="Unassembled WGS sequence"/>
</dbReference>
<dbReference type="RefSeq" id="WP_247342084.1">
    <property type="nucleotide sequence ID" value="NZ_CP095550.1"/>
</dbReference>
<protein>
    <submittedName>
        <fullName evidence="2">Alpha/beta fold hydrolase</fullName>
    </submittedName>
</protein>
<dbReference type="PANTHER" id="PTHR10992:SF1086">
    <property type="entry name" value="AB HYDROLASE-1 DOMAIN-CONTAINING PROTEIN"/>
    <property type="match status" value="1"/>
</dbReference>
<dbReference type="InterPro" id="IPR029058">
    <property type="entry name" value="AB_hydrolase_fold"/>
</dbReference>
<reference evidence="3" key="1">
    <citation type="journal article" date="2019" name="Int. J. Syst. Evol. Microbiol.">
        <title>The Global Catalogue of Microorganisms (GCM) 10K type strain sequencing project: providing services to taxonomists for standard genome sequencing and annotation.</title>
        <authorList>
            <consortium name="The Broad Institute Genomics Platform"/>
            <consortium name="The Broad Institute Genome Sequencing Center for Infectious Disease"/>
            <person name="Wu L."/>
            <person name="Ma J."/>
        </authorList>
    </citation>
    <scope>NUCLEOTIDE SEQUENCE [LARGE SCALE GENOMIC DNA]</scope>
    <source>
        <strain evidence="3">CGMCC 1.15474</strain>
    </source>
</reference>
<dbReference type="GO" id="GO:0016787">
    <property type="term" value="F:hydrolase activity"/>
    <property type="evidence" value="ECO:0007669"/>
    <property type="project" value="UniProtKB-KW"/>
</dbReference>
<dbReference type="SUPFAM" id="SSF53474">
    <property type="entry name" value="alpha/beta-Hydrolases"/>
    <property type="match status" value="1"/>
</dbReference>
<comment type="caution">
    <text evidence="2">The sequence shown here is derived from an EMBL/GenBank/DDBJ whole genome shotgun (WGS) entry which is preliminary data.</text>
</comment>